<dbReference type="InterPro" id="IPR018502">
    <property type="entry name" value="Annexin_repeat"/>
</dbReference>
<feature type="transmembrane region" description="Helical" evidence="2">
    <location>
        <begin position="6"/>
        <end position="24"/>
    </location>
</feature>
<dbReference type="EMBL" id="CP022386">
    <property type="protein sequence ID" value="ATA85721.1"/>
    <property type="molecule type" value="Genomic_DNA"/>
</dbReference>
<evidence type="ECO:0000256" key="2">
    <source>
        <dbReference type="SAM" id="Phobius"/>
    </source>
</evidence>
<dbReference type="Proteomes" id="UP000217250">
    <property type="component" value="Chromosome"/>
</dbReference>
<dbReference type="GO" id="GO:0005509">
    <property type="term" value="F:calcium ion binding"/>
    <property type="evidence" value="ECO:0007669"/>
    <property type="project" value="InterPro"/>
</dbReference>
<proteinExistence type="predicted"/>
<evidence type="ECO:0000313" key="4">
    <source>
        <dbReference type="Proteomes" id="UP000217250"/>
    </source>
</evidence>
<evidence type="ECO:0000313" key="3">
    <source>
        <dbReference type="EMBL" id="ATA85721.1"/>
    </source>
</evidence>
<keyword evidence="2" id="KW-1133">Transmembrane helix</keyword>
<dbReference type="OrthoDB" id="1151600at2"/>
<keyword evidence="2" id="KW-0472">Membrane</keyword>
<protein>
    <submittedName>
        <fullName evidence="3">Uncharacterized protein</fullName>
    </submittedName>
</protein>
<evidence type="ECO:0000256" key="1">
    <source>
        <dbReference type="ARBA" id="ARBA00022737"/>
    </source>
</evidence>
<dbReference type="Pfam" id="PF00191">
    <property type="entry name" value="Annexin"/>
    <property type="match status" value="1"/>
</dbReference>
<dbReference type="RefSeq" id="WP_095909217.1">
    <property type="nucleotide sequence ID" value="NZ_CP022386.1"/>
</dbReference>
<dbReference type="GeneID" id="84806998"/>
<organism evidence="3 4">
    <name type="scientific">Capnocytophaga gingivalis</name>
    <dbReference type="NCBI Taxonomy" id="1017"/>
    <lineage>
        <taxon>Bacteria</taxon>
        <taxon>Pseudomonadati</taxon>
        <taxon>Bacteroidota</taxon>
        <taxon>Flavobacteriia</taxon>
        <taxon>Flavobacteriales</taxon>
        <taxon>Flavobacteriaceae</taxon>
        <taxon>Capnocytophaga</taxon>
    </lineage>
</organism>
<keyword evidence="1" id="KW-0677">Repeat</keyword>
<accession>A0A250FL02</accession>
<dbReference type="InterPro" id="IPR037104">
    <property type="entry name" value="Annexin_sf"/>
</dbReference>
<dbReference type="Gene3D" id="1.10.220.10">
    <property type="entry name" value="Annexin"/>
    <property type="match status" value="1"/>
</dbReference>
<dbReference type="AlphaFoldDB" id="A0A250FL02"/>
<sequence>MKKKYILWSAFGVGVITITLSLLLKKKPAIPNGGGAYGKYYNKLNDPDYRAFIADFANNRELVSEYAQQLHNAMKDTGTDFNKILEVMSNLDETQMKIVSDRFGKRAYYNRLFGKIKTSNGKMLTLKEWFKEELDESQYQQVKDRYPNLF</sequence>
<gene>
    <name evidence="3" type="ORF">CGC50_00255</name>
</gene>
<name>A0A250FL02_9FLAO</name>
<dbReference type="GO" id="GO:0005544">
    <property type="term" value="F:calcium-dependent phospholipid binding"/>
    <property type="evidence" value="ECO:0007669"/>
    <property type="project" value="InterPro"/>
</dbReference>
<reference evidence="4" key="1">
    <citation type="submission" date="2017-06" db="EMBL/GenBank/DDBJ databases">
        <title>Capnocytophaga spp. assemblies.</title>
        <authorList>
            <person name="Gulvik C.A."/>
        </authorList>
    </citation>
    <scope>NUCLEOTIDE SEQUENCE [LARGE SCALE GENOMIC DNA]</scope>
    <source>
        <strain evidence="4">H1496</strain>
    </source>
</reference>
<keyword evidence="2" id="KW-0812">Transmembrane</keyword>
<dbReference type="KEGG" id="cgh:CGC50_00255"/>
<dbReference type="SUPFAM" id="SSF47874">
    <property type="entry name" value="Annexin"/>
    <property type="match status" value="1"/>
</dbReference>